<evidence type="ECO:0000313" key="2">
    <source>
        <dbReference type="Proteomes" id="UP000184388"/>
    </source>
</evidence>
<organism evidence="1 2">
    <name type="scientific">Streptomyces yunnanensis</name>
    <dbReference type="NCBI Taxonomy" id="156453"/>
    <lineage>
        <taxon>Bacteria</taxon>
        <taxon>Bacillati</taxon>
        <taxon>Actinomycetota</taxon>
        <taxon>Actinomycetes</taxon>
        <taxon>Kitasatosporales</taxon>
        <taxon>Streptomycetaceae</taxon>
        <taxon>Streptomyces</taxon>
    </lineage>
</organism>
<dbReference type="AlphaFoldDB" id="A0A9X8N9V2"/>
<protein>
    <recommendedName>
        <fullName evidence="3">Transposase</fullName>
    </recommendedName>
</protein>
<sequence length="70" mass="7966">METGFREIKTYLRGSHRALRAADPETARQELWAYLIVYQAIRLTICHAALRGENLEPARISFTDIFGSLG</sequence>
<gene>
    <name evidence="1" type="ORF">SAMN05216268_1586</name>
</gene>
<comment type="caution">
    <text evidence="1">The sequence shown here is derived from an EMBL/GenBank/DDBJ whole genome shotgun (WGS) entry which is preliminary data.</text>
</comment>
<dbReference type="Proteomes" id="UP000184388">
    <property type="component" value="Unassembled WGS sequence"/>
</dbReference>
<proteinExistence type="predicted"/>
<dbReference type="EMBL" id="FRBK01000058">
    <property type="protein sequence ID" value="SHN35528.1"/>
    <property type="molecule type" value="Genomic_DNA"/>
</dbReference>
<name>A0A9X8N9V2_9ACTN</name>
<evidence type="ECO:0000313" key="1">
    <source>
        <dbReference type="EMBL" id="SHN35528.1"/>
    </source>
</evidence>
<evidence type="ECO:0008006" key="3">
    <source>
        <dbReference type="Google" id="ProtNLM"/>
    </source>
</evidence>
<reference evidence="2" key="1">
    <citation type="submission" date="2016-11" db="EMBL/GenBank/DDBJ databases">
        <authorList>
            <person name="Jaros S."/>
            <person name="Januszkiewicz K."/>
            <person name="Wedrychowicz H."/>
        </authorList>
    </citation>
    <scope>NUCLEOTIDE SEQUENCE [LARGE SCALE GENOMIC DNA]</scope>
    <source>
        <strain evidence="2">CGMCC 4.3555</strain>
    </source>
</reference>
<dbReference type="RefSeq" id="WP_073450346.1">
    <property type="nucleotide sequence ID" value="NZ_FRBK01000058.1"/>
</dbReference>
<accession>A0A9X8N9V2</accession>